<gene>
    <name evidence="2" type="ORF">SMAX5B_011851</name>
</gene>
<dbReference type="EMBL" id="CP026243">
    <property type="protein sequence ID" value="AWO96529.1"/>
    <property type="molecule type" value="Genomic_DNA"/>
</dbReference>
<accession>A0A2U9AXW1</accession>
<sequence length="84" mass="9427">MESLVRVKKSLRTPIRKLTSCVSGVKQQKLCAKPRNKRCRGRGGRGGRGGCEKFGKTPPLRTAHPKDPTVIRPYQADLEKERQV</sequence>
<evidence type="ECO:0000313" key="3">
    <source>
        <dbReference type="Proteomes" id="UP000246464"/>
    </source>
</evidence>
<keyword evidence="3" id="KW-1185">Reference proteome</keyword>
<protein>
    <submittedName>
        <fullName evidence="2">Uncharacterized protein</fullName>
    </submittedName>
</protein>
<evidence type="ECO:0000256" key="1">
    <source>
        <dbReference type="SAM" id="MobiDB-lite"/>
    </source>
</evidence>
<dbReference type="Proteomes" id="UP000246464">
    <property type="component" value="Chromosome 1"/>
</dbReference>
<proteinExistence type="predicted"/>
<reference evidence="2 3" key="1">
    <citation type="submission" date="2017-12" db="EMBL/GenBank/DDBJ databases">
        <title>Integrating genomic resources of turbot (Scophthalmus maximus) in depth evaluation of genetic and physical mapping variation across individuals.</title>
        <authorList>
            <person name="Martinez P."/>
        </authorList>
    </citation>
    <scope>NUCLEOTIDE SEQUENCE [LARGE SCALE GENOMIC DNA]</scope>
</reference>
<feature type="region of interest" description="Disordered" evidence="1">
    <location>
        <begin position="36"/>
        <end position="84"/>
    </location>
</feature>
<organism evidence="2 3">
    <name type="scientific">Scophthalmus maximus</name>
    <name type="common">Turbot</name>
    <name type="synonym">Psetta maxima</name>
    <dbReference type="NCBI Taxonomy" id="52904"/>
    <lineage>
        <taxon>Eukaryota</taxon>
        <taxon>Metazoa</taxon>
        <taxon>Chordata</taxon>
        <taxon>Craniata</taxon>
        <taxon>Vertebrata</taxon>
        <taxon>Euteleostomi</taxon>
        <taxon>Actinopterygii</taxon>
        <taxon>Neopterygii</taxon>
        <taxon>Teleostei</taxon>
        <taxon>Neoteleostei</taxon>
        <taxon>Acanthomorphata</taxon>
        <taxon>Carangaria</taxon>
        <taxon>Pleuronectiformes</taxon>
        <taxon>Pleuronectoidei</taxon>
        <taxon>Scophthalmidae</taxon>
        <taxon>Scophthalmus</taxon>
    </lineage>
</organism>
<dbReference type="AlphaFoldDB" id="A0A2U9AXW1"/>
<evidence type="ECO:0000313" key="2">
    <source>
        <dbReference type="EMBL" id="AWO96529.1"/>
    </source>
</evidence>
<name>A0A2U9AXW1_SCOMX</name>
<feature type="compositionally biased region" description="Basic residues" evidence="1">
    <location>
        <begin position="36"/>
        <end position="45"/>
    </location>
</feature>